<accession>S2KED2</accession>
<keyword evidence="3" id="KW-1185">Reference proteome</keyword>
<feature type="compositionally biased region" description="Polar residues" evidence="1">
    <location>
        <begin position="357"/>
        <end position="367"/>
    </location>
</feature>
<feature type="region of interest" description="Disordered" evidence="1">
    <location>
        <begin position="257"/>
        <end position="425"/>
    </location>
</feature>
<proteinExistence type="predicted"/>
<name>S2KED2_MUCC1</name>
<dbReference type="EMBL" id="KE123917">
    <property type="protein sequence ID" value="EPB90725.1"/>
    <property type="molecule type" value="Genomic_DNA"/>
</dbReference>
<dbReference type="OrthoDB" id="2330750at2759"/>
<organism evidence="2 3">
    <name type="scientific">Mucor circinelloides f. circinelloides (strain 1006PhL)</name>
    <name type="common">Mucormycosis agent</name>
    <name type="synonym">Calyptromyces circinelloides</name>
    <dbReference type="NCBI Taxonomy" id="1220926"/>
    <lineage>
        <taxon>Eukaryota</taxon>
        <taxon>Fungi</taxon>
        <taxon>Fungi incertae sedis</taxon>
        <taxon>Mucoromycota</taxon>
        <taxon>Mucoromycotina</taxon>
        <taxon>Mucoromycetes</taxon>
        <taxon>Mucorales</taxon>
        <taxon>Mucorineae</taxon>
        <taxon>Mucoraceae</taxon>
        <taxon>Mucor</taxon>
    </lineage>
</organism>
<feature type="compositionally biased region" description="Low complexity" evidence="1">
    <location>
        <begin position="292"/>
        <end position="312"/>
    </location>
</feature>
<reference evidence="3" key="1">
    <citation type="submission" date="2013-05" db="EMBL/GenBank/DDBJ databases">
        <title>The Genome sequence of Mucor circinelloides f. circinelloides 1006PhL.</title>
        <authorList>
            <consortium name="The Broad Institute Genomics Platform"/>
            <person name="Cuomo C."/>
            <person name="Earl A."/>
            <person name="Findley K."/>
            <person name="Lee S.C."/>
            <person name="Walker B."/>
            <person name="Young S."/>
            <person name="Zeng Q."/>
            <person name="Gargeya S."/>
            <person name="Fitzgerald M."/>
            <person name="Haas B."/>
            <person name="Abouelleil A."/>
            <person name="Allen A.W."/>
            <person name="Alvarado L."/>
            <person name="Arachchi H.M."/>
            <person name="Berlin A.M."/>
            <person name="Chapman S.B."/>
            <person name="Gainer-Dewar J."/>
            <person name="Goldberg J."/>
            <person name="Griggs A."/>
            <person name="Gujja S."/>
            <person name="Hansen M."/>
            <person name="Howarth C."/>
            <person name="Imamovic A."/>
            <person name="Ireland A."/>
            <person name="Larimer J."/>
            <person name="McCowan C."/>
            <person name="Murphy C."/>
            <person name="Pearson M."/>
            <person name="Poon T.W."/>
            <person name="Priest M."/>
            <person name="Roberts A."/>
            <person name="Saif S."/>
            <person name="Shea T."/>
            <person name="Sisk P."/>
            <person name="Sykes S."/>
            <person name="Wortman J."/>
            <person name="Nusbaum C."/>
            <person name="Birren B."/>
        </authorList>
    </citation>
    <scope>NUCLEOTIDE SEQUENCE [LARGE SCALE GENOMIC DNA]</scope>
    <source>
        <strain evidence="3">1006PhL</strain>
    </source>
</reference>
<dbReference type="Proteomes" id="UP000014254">
    <property type="component" value="Unassembled WGS sequence"/>
</dbReference>
<sequence>MAYDRNSKPVQFLPNWPNAHVPRTPAESTTTPSVHEESLDHVTLNELRQGELYILKIKLIVVALFQGWDDDMCCFSVLRTDLMEELRWSEARYLPNNFDAYLAFDYAGNPPIHLWTKQLREMIPVNWFNMFEEARHMQRQWHISYWNPEPNAAIMLIEDNYQQDSPVNVNDDLEQSQEQEQLHDEEQRDTAEFVDGNVVPQQQSITITATTSPKHDLFLSELPTNLDPSLAHPIVAKTNSTPAMRLQNQYIRSTFDVPQPQEQQSTIEEKQLLPAVTKPQTRSSKSERTTQRTKSITTTATTATTADTNASTKRPEVKQRRSFSSFFLKKKKSKKSLNEENSTTKQKSTPPDVPLSRSATSNPNKKPSTIDIPSRRKSESNAKKMKNAEVEAPESLESSNSDTSEKPASSLSSPTIKTPKNDAIDSSTTNKVELFDMESYFDMQATFAFLNNTNIDNFSLIDIPSTTTKTTA</sequence>
<feature type="compositionally biased region" description="Basic and acidic residues" evidence="1">
    <location>
        <begin position="373"/>
        <end position="389"/>
    </location>
</feature>
<gene>
    <name evidence="2" type="ORF">HMPREF1544_02470</name>
</gene>
<dbReference type="InParanoid" id="S2KED2"/>
<feature type="region of interest" description="Disordered" evidence="1">
    <location>
        <begin position="14"/>
        <end position="35"/>
    </location>
</feature>
<evidence type="ECO:0000256" key="1">
    <source>
        <dbReference type="SAM" id="MobiDB-lite"/>
    </source>
</evidence>
<evidence type="ECO:0000313" key="2">
    <source>
        <dbReference type="EMBL" id="EPB90725.1"/>
    </source>
</evidence>
<feature type="compositionally biased region" description="Polar residues" evidence="1">
    <location>
        <begin position="396"/>
        <end position="425"/>
    </location>
</feature>
<dbReference type="VEuPathDB" id="FungiDB:HMPREF1544_02470"/>
<protein>
    <submittedName>
        <fullName evidence="2">Uncharacterized protein</fullName>
    </submittedName>
</protein>
<evidence type="ECO:0000313" key="3">
    <source>
        <dbReference type="Proteomes" id="UP000014254"/>
    </source>
</evidence>
<dbReference type="AlphaFoldDB" id="S2KED2"/>